<accession>A0A1D1UFX8</accession>
<dbReference type="AlphaFoldDB" id="A0A1D1UFX8"/>
<evidence type="ECO:0000313" key="3">
    <source>
        <dbReference type="Proteomes" id="UP000186922"/>
    </source>
</evidence>
<evidence type="ECO:0000313" key="2">
    <source>
        <dbReference type="EMBL" id="GAU88546.1"/>
    </source>
</evidence>
<sequence length="81" mass="9092">MTHVFKCIFLLLFTYCFVSTNTMDLRKYFSRRTTSVTAVLTTDSWTTTTEANSLLPEPGGLIVDLVDDPGTSRLRYCSASN</sequence>
<evidence type="ECO:0000256" key="1">
    <source>
        <dbReference type="SAM" id="SignalP"/>
    </source>
</evidence>
<organism evidence="2 3">
    <name type="scientific">Ramazzottius varieornatus</name>
    <name type="common">Water bear</name>
    <name type="synonym">Tardigrade</name>
    <dbReference type="NCBI Taxonomy" id="947166"/>
    <lineage>
        <taxon>Eukaryota</taxon>
        <taxon>Metazoa</taxon>
        <taxon>Ecdysozoa</taxon>
        <taxon>Tardigrada</taxon>
        <taxon>Eutardigrada</taxon>
        <taxon>Parachela</taxon>
        <taxon>Hypsibioidea</taxon>
        <taxon>Ramazzottiidae</taxon>
        <taxon>Ramazzottius</taxon>
    </lineage>
</organism>
<keyword evidence="3" id="KW-1185">Reference proteome</keyword>
<keyword evidence="1" id="KW-0732">Signal</keyword>
<comment type="caution">
    <text evidence="2">The sequence shown here is derived from an EMBL/GenBank/DDBJ whole genome shotgun (WGS) entry which is preliminary data.</text>
</comment>
<gene>
    <name evidence="2" type="primary">RvY_01229</name>
    <name evidence="2" type="synonym">RvY_01229.2</name>
    <name evidence="2" type="ORF">RvY_01229-2</name>
</gene>
<dbReference type="Proteomes" id="UP000186922">
    <property type="component" value="Unassembled WGS sequence"/>
</dbReference>
<proteinExistence type="predicted"/>
<feature type="signal peptide" evidence="1">
    <location>
        <begin position="1"/>
        <end position="20"/>
    </location>
</feature>
<name>A0A1D1UFX8_RAMVA</name>
<reference evidence="2 3" key="1">
    <citation type="journal article" date="2016" name="Nat. Commun.">
        <title>Extremotolerant tardigrade genome and improved radiotolerance of human cultured cells by tardigrade-unique protein.</title>
        <authorList>
            <person name="Hashimoto T."/>
            <person name="Horikawa D.D."/>
            <person name="Saito Y."/>
            <person name="Kuwahara H."/>
            <person name="Kozuka-Hata H."/>
            <person name="Shin-I T."/>
            <person name="Minakuchi Y."/>
            <person name="Ohishi K."/>
            <person name="Motoyama A."/>
            <person name="Aizu T."/>
            <person name="Enomoto A."/>
            <person name="Kondo K."/>
            <person name="Tanaka S."/>
            <person name="Hara Y."/>
            <person name="Koshikawa S."/>
            <person name="Sagara H."/>
            <person name="Miura T."/>
            <person name="Yokobori S."/>
            <person name="Miyagawa K."/>
            <person name="Suzuki Y."/>
            <person name="Kubo T."/>
            <person name="Oyama M."/>
            <person name="Kohara Y."/>
            <person name="Fujiyama A."/>
            <person name="Arakawa K."/>
            <person name="Katayama T."/>
            <person name="Toyoda A."/>
            <person name="Kunieda T."/>
        </authorList>
    </citation>
    <scope>NUCLEOTIDE SEQUENCE [LARGE SCALE GENOMIC DNA]</scope>
    <source>
        <strain evidence="2 3">YOKOZUNA-1</strain>
    </source>
</reference>
<dbReference type="EMBL" id="BDGG01000001">
    <property type="protein sequence ID" value="GAU88546.1"/>
    <property type="molecule type" value="Genomic_DNA"/>
</dbReference>
<protein>
    <submittedName>
        <fullName evidence="2">Uncharacterized protein</fullName>
    </submittedName>
</protein>
<feature type="chain" id="PRO_5008897205" evidence="1">
    <location>
        <begin position="21"/>
        <end position="81"/>
    </location>
</feature>